<gene>
    <name evidence="2" type="ORF">ACFOFO_23370</name>
</gene>
<keyword evidence="1" id="KW-0812">Transmembrane</keyword>
<evidence type="ECO:0008006" key="4">
    <source>
        <dbReference type="Google" id="ProtNLM"/>
    </source>
</evidence>
<name>A0ABV7F9D0_9BURK</name>
<protein>
    <recommendedName>
        <fullName evidence="4">DUF4755 domain-containing protein</fullName>
    </recommendedName>
</protein>
<sequence>MDIQIPLIGILILICIGLWARVASLRDQVFLWRKRWIIERFGVGVEGNKGDYFVTFQYTNGVKCLIFDKSADRLAGHGSPVRQWNNFMGRDPFSVDCDLPEEKGVGLPENPERSKRAWIAAGPGLCRLPPELHEKAAIRQD</sequence>
<keyword evidence="1" id="KW-0472">Membrane</keyword>
<reference evidence="3" key="1">
    <citation type="journal article" date="2019" name="Int. J. Syst. Evol. Microbiol.">
        <title>The Global Catalogue of Microorganisms (GCM) 10K type strain sequencing project: providing services to taxonomists for standard genome sequencing and annotation.</title>
        <authorList>
            <consortium name="The Broad Institute Genomics Platform"/>
            <consortium name="The Broad Institute Genome Sequencing Center for Infectious Disease"/>
            <person name="Wu L."/>
            <person name="Ma J."/>
        </authorList>
    </citation>
    <scope>NUCLEOTIDE SEQUENCE [LARGE SCALE GENOMIC DNA]</scope>
    <source>
        <strain evidence="3">KCTC 42986</strain>
    </source>
</reference>
<keyword evidence="1" id="KW-1133">Transmembrane helix</keyword>
<evidence type="ECO:0000313" key="2">
    <source>
        <dbReference type="EMBL" id="MFC3110856.1"/>
    </source>
</evidence>
<feature type="transmembrane region" description="Helical" evidence="1">
    <location>
        <begin position="6"/>
        <end position="25"/>
    </location>
</feature>
<evidence type="ECO:0000313" key="3">
    <source>
        <dbReference type="Proteomes" id="UP001595530"/>
    </source>
</evidence>
<dbReference type="RefSeq" id="WP_390333064.1">
    <property type="nucleotide sequence ID" value="NZ_JBHRTP010000091.1"/>
</dbReference>
<keyword evidence="3" id="KW-1185">Reference proteome</keyword>
<organism evidence="2 3">
    <name type="scientific">Undibacterium arcticum</name>
    <dbReference type="NCBI Taxonomy" id="1762892"/>
    <lineage>
        <taxon>Bacteria</taxon>
        <taxon>Pseudomonadati</taxon>
        <taxon>Pseudomonadota</taxon>
        <taxon>Betaproteobacteria</taxon>
        <taxon>Burkholderiales</taxon>
        <taxon>Oxalobacteraceae</taxon>
        <taxon>Undibacterium</taxon>
    </lineage>
</organism>
<proteinExistence type="predicted"/>
<evidence type="ECO:0000256" key="1">
    <source>
        <dbReference type="SAM" id="Phobius"/>
    </source>
</evidence>
<comment type="caution">
    <text evidence="2">The sequence shown here is derived from an EMBL/GenBank/DDBJ whole genome shotgun (WGS) entry which is preliminary data.</text>
</comment>
<dbReference type="Proteomes" id="UP001595530">
    <property type="component" value="Unassembled WGS sequence"/>
</dbReference>
<dbReference type="EMBL" id="JBHRTP010000091">
    <property type="protein sequence ID" value="MFC3110856.1"/>
    <property type="molecule type" value="Genomic_DNA"/>
</dbReference>
<accession>A0ABV7F9D0</accession>